<dbReference type="InterPro" id="IPR041546">
    <property type="entry name" value="ClpA/ClpB_AAA_lid"/>
</dbReference>
<comment type="similarity">
    <text evidence="1 7">Belongs to the ClpA/ClpB family.</text>
</comment>
<keyword evidence="11" id="KW-1185">Reference proteome</keyword>
<accession>A0ABP1BE45</accession>
<evidence type="ECO:0000256" key="6">
    <source>
        <dbReference type="PROSITE-ProRule" id="PRU01251"/>
    </source>
</evidence>
<dbReference type="Gene3D" id="3.40.50.300">
    <property type="entry name" value="P-loop containing nucleotide triphosphate hydrolases"/>
    <property type="match status" value="3"/>
</dbReference>
<evidence type="ECO:0000256" key="1">
    <source>
        <dbReference type="ARBA" id="ARBA00008675"/>
    </source>
</evidence>
<keyword evidence="5 7" id="KW-0143">Chaperone</keyword>
<keyword evidence="3 7" id="KW-0547">Nucleotide-binding</keyword>
<keyword evidence="8" id="KW-0175">Coiled coil</keyword>
<dbReference type="Pfam" id="PF07724">
    <property type="entry name" value="AAA_2"/>
    <property type="match status" value="1"/>
</dbReference>
<dbReference type="PROSITE" id="PS00871">
    <property type="entry name" value="CLPAB_2"/>
    <property type="match status" value="1"/>
</dbReference>
<dbReference type="InterPro" id="IPR050130">
    <property type="entry name" value="ClpA_ClpB"/>
</dbReference>
<proteinExistence type="inferred from homology"/>
<dbReference type="SMART" id="SM00382">
    <property type="entry name" value="AAA"/>
    <property type="match status" value="2"/>
</dbReference>
<dbReference type="SMART" id="SM01086">
    <property type="entry name" value="ClpB_D2-small"/>
    <property type="match status" value="1"/>
</dbReference>
<feature type="coiled-coil region" evidence="8">
    <location>
        <begin position="705"/>
        <end position="790"/>
    </location>
</feature>
<feature type="domain" description="Clp R" evidence="9">
    <location>
        <begin position="265"/>
        <end position="410"/>
    </location>
</feature>
<dbReference type="InterPro" id="IPR004176">
    <property type="entry name" value="Clp_R_N"/>
</dbReference>
<dbReference type="Pfam" id="PF02861">
    <property type="entry name" value="Clp_N"/>
    <property type="match status" value="1"/>
</dbReference>
<dbReference type="SUPFAM" id="SSF52540">
    <property type="entry name" value="P-loop containing nucleoside triphosphate hydrolases"/>
    <property type="match status" value="2"/>
</dbReference>
<dbReference type="EMBL" id="OZ023704">
    <property type="protein sequence ID" value="CAK9873648.1"/>
    <property type="molecule type" value="Genomic_DNA"/>
</dbReference>
<sequence length="1153" mass="128431">MIGDGQFDPSAEKMTIMETTSSPNSPSLPAHSNTQFAVWAVRHALHSMQAALRLLLLSSHNNNNSSSSSSSSSGSSSSHSAGFLLSLPTTFTSSAALGSLLQLLQQREILPASSVQLSMAATLFGFARSRPFKSLSMLSQSVASNMATGSVVRVCGLVPKQQQLSMGSCSSLVNMANRGGRGRFLFSRALSSSSCCMNNPWPGFVGLQMDRFGARRREIVKLVDPSGRRAFRATPRAEAQGGRASVVAVVLSSLKQSCFWFCNLIEQGEFTEMAWQAITAAVDVARDSKQQVVEPEHLMKALLEQRNGLARRIFAKAGIDNTALLQATERFIERQPKVTGDTSGAMIGRNLLTLLERAQDVKKEFGDAFVSVEHLLLAFLDDKHFGQQIFKEFQLSRERLKEAITAVRGTQKVTDQDPEGKYEALEKYGIDLTEMAKQGKLDPVIGRDEEIRRCIQILSRRTKNNPVLIGEPGVGKTAIVEGLAQRIVLGDVPEALLHRKLISLDMGALIAGAKYRGEFEDRLKAVLKEVKDSDGQIILFIDEIHTVVGAGATTGSMDAGNLLKPMLGRGELRCIGATTITEYRKYIEKDPALERRFQQVYVDQPSVEDTISILRGLRERYELHHGVRISDSALVAAAVLADRYISDRFLPDKAIDLVDEAAAKLKMEMTSKPTELDEIDRSVLRLEMERLSVQHDTDQASHDRLEQLNKELEVLKVSQKELGEQWEHEKEIMSRIQSIKEEVDRVNLEIQQAERVYDLNRAAELKYGTLMSLQRQLESAQQAVKDYHASGKSMLREEVTEDDIAEIVSKWTGIPISRLKVSEREKLLHLDEELHKRVVGQEPAVQAVAQAIQRSRAGLADPNRPIASFMFMGPTGVGKTELAKALADYLFNTEQALIRFDMSEYMEKHAVSRLIGAPPGYIGYEEGGQLTEAVHRRPYSVLLFDEIEKAHPDVFNIFLQILDDGRVTDSQGRTVKFTNTVIIMTSNVGSQYILSTLETSTGKSKEVIYEAMRARVMEAAQMTFRPEFMNRVDEYIVFQPLDKEQIAAIVRLQLQRVQQRLQDRKITLKVTDSAVHLLAEMGYDPNYGARPVKRVIVRYIENEIAHGLLKGDFKQGDVIVVDTDEMKRLTFHTLEGPVDSTITRDPDAVAHSV</sequence>
<evidence type="ECO:0000313" key="10">
    <source>
        <dbReference type="EMBL" id="CAK9873648.1"/>
    </source>
</evidence>
<evidence type="ECO:0000256" key="3">
    <source>
        <dbReference type="ARBA" id="ARBA00022741"/>
    </source>
</evidence>
<dbReference type="InterPro" id="IPR027417">
    <property type="entry name" value="P-loop_NTPase"/>
</dbReference>
<evidence type="ECO:0000256" key="4">
    <source>
        <dbReference type="ARBA" id="ARBA00022840"/>
    </source>
</evidence>
<dbReference type="PANTHER" id="PTHR11638">
    <property type="entry name" value="ATP-DEPENDENT CLP PROTEASE"/>
    <property type="match status" value="1"/>
</dbReference>
<dbReference type="InterPro" id="IPR036628">
    <property type="entry name" value="Clp_N_dom_sf"/>
</dbReference>
<reference evidence="10" key="1">
    <citation type="submission" date="2024-03" db="EMBL/GenBank/DDBJ databases">
        <authorList>
            <consortium name="ELIXIR-Norway"/>
            <consortium name="Elixir Norway"/>
        </authorList>
    </citation>
    <scope>NUCLEOTIDE SEQUENCE</scope>
</reference>
<dbReference type="Pfam" id="PF10431">
    <property type="entry name" value="ClpB_D2-small"/>
    <property type="match status" value="1"/>
</dbReference>
<dbReference type="PROSITE" id="PS51903">
    <property type="entry name" value="CLP_R"/>
    <property type="match status" value="1"/>
</dbReference>
<keyword evidence="4 7" id="KW-0067">ATP-binding</keyword>
<evidence type="ECO:0000256" key="7">
    <source>
        <dbReference type="RuleBase" id="RU004432"/>
    </source>
</evidence>
<dbReference type="InterPro" id="IPR001270">
    <property type="entry name" value="ClpA/B"/>
</dbReference>
<dbReference type="PRINTS" id="PR00300">
    <property type="entry name" value="CLPPROTEASEA"/>
</dbReference>
<dbReference type="InterPro" id="IPR003593">
    <property type="entry name" value="AAA+_ATPase"/>
</dbReference>
<dbReference type="InterPro" id="IPR028299">
    <property type="entry name" value="ClpA/B_CS2"/>
</dbReference>
<evidence type="ECO:0000259" key="9">
    <source>
        <dbReference type="PROSITE" id="PS51903"/>
    </source>
</evidence>
<dbReference type="PROSITE" id="PS00870">
    <property type="entry name" value="CLPAB_1"/>
    <property type="match status" value="1"/>
</dbReference>
<dbReference type="InterPro" id="IPR018368">
    <property type="entry name" value="ClpA/B_CS1"/>
</dbReference>
<evidence type="ECO:0000256" key="5">
    <source>
        <dbReference type="ARBA" id="ARBA00023186"/>
    </source>
</evidence>
<dbReference type="CDD" id="cd19499">
    <property type="entry name" value="RecA-like_ClpB_Hsp104-like"/>
    <property type="match status" value="1"/>
</dbReference>
<dbReference type="SUPFAM" id="SSF81923">
    <property type="entry name" value="Double Clp-N motif"/>
    <property type="match status" value="1"/>
</dbReference>
<dbReference type="InterPro" id="IPR017730">
    <property type="entry name" value="Chaperonin_ClpB"/>
</dbReference>
<evidence type="ECO:0000256" key="2">
    <source>
        <dbReference type="ARBA" id="ARBA00022737"/>
    </source>
</evidence>
<dbReference type="Gene3D" id="1.10.8.60">
    <property type="match status" value="1"/>
</dbReference>
<dbReference type="Gene3D" id="1.10.1780.10">
    <property type="entry name" value="Clp, N-terminal domain"/>
    <property type="match status" value="1"/>
</dbReference>
<dbReference type="Proteomes" id="UP001497522">
    <property type="component" value="Chromosome 3"/>
</dbReference>
<organism evidence="10 11">
    <name type="scientific">Sphagnum jensenii</name>
    <dbReference type="NCBI Taxonomy" id="128206"/>
    <lineage>
        <taxon>Eukaryota</taxon>
        <taxon>Viridiplantae</taxon>
        <taxon>Streptophyta</taxon>
        <taxon>Embryophyta</taxon>
        <taxon>Bryophyta</taxon>
        <taxon>Sphagnophytina</taxon>
        <taxon>Sphagnopsida</taxon>
        <taxon>Sphagnales</taxon>
        <taxon>Sphagnaceae</taxon>
        <taxon>Sphagnum</taxon>
    </lineage>
</organism>
<gene>
    <name evidence="10" type="ORF">CSSPJE1EN2_LOCUS16120</name>
</gene>
<protein>
    <recommendedName>
        <fullName evidence="9">Clp R domain-containing protein</fullName>
    </recommendedName>
</protein>
<dbReference type="NCBIfam" id="TIGR03346">
    <property type="entry name" value="chaperone_ClpB"/>
    <property type="match status" value="1"/>
</dbReference>
<name>A0ABP1BE45_9BRYO</name>
<dbReference type="Pfam" id="PF00004">
    <property type="entry name" value="AAA"/>
    <property type="match status" value="1"/>
</dbReference>
<dbReference type="Pfam" id="PF17871">
    <property type="entry name" value="AAA_lid_9"/>
    <property type="match status" value="1"/>
</dbReference>
<keyword evidence="2 6" id="KW-0677">Repeat</keyword>
<dbReference type="PANTHER" id="PTHR11638:SF18">
    <property type="entry name" value="HEAT SHOCK PROTEIN 104"/>
    <property type="match status" value="1"/>
</dbReference>
<dbReference type="InterPro" id="IPR003959">
    <property type="entry name" value="ATPase_AAA_core"/>
</dbReference>
<dbReference type="InterPro" id="IPR019489">
    <property type="entry name" value="Clp_ATPase_C"/>
</dbReference>
<dbReference type="CDD" id="cd00009">
    <property type="entry name" value="AAA"/>
    <property type="match status" value="1"/>
</dbReference>
<evidence type="ECO:0000256" key="8">
    <source>
        <dbReference type="SAM" id="Coils"/>
    </source>
</evidence>
<evidence type="ECO:0000313" key="11">
    <source>
        <dbReference type="Proteomes" id="UP001497522"/>
    </source>
</evidence>